<feature type="transmembrane region" description="Helical" evidence="7">
    <location>
        <begin position="358"/>
        <end position="382"/>
    </location>
</feature>
<feature type="transmembrane region" description="Helical" evidence="7">
    <location>
        <begin position="213"/>
        <end position="232"/>
    </location>
</feature>
<comment type="similarity">
    <text evidence="2">Belongs to the concentrative nucleoside transporter (CNT) (TC 2.A.41) family.</text>
</comment>
<keyword evidence="3" id="KW-1003">Cell membrane</keyword>
<feature type="transmembrane region" description="Helical" evidence="7">
    <location>
        <begin position="682"/>
        <end position="705"/>
    </location>
</feature>
<keyword evidence="5 7" id="KW-1133">Transmembrane helix</keyword>
<name>A0ABM1TJI2_LIMPO</name>
<evidence type="ECO:0000313" key="10">
    <source>
        <dbReference type="Proteomes" id="UP000694941"/>
    </source>
</evidence>
<feature type="transmembrane region" description="Helical" evidence="7">
    <location>
        <begin position="319"/>
        <end position="338"/>
    </location>
</feature>
<feature type="transmembrane region" description="Helical" evidence="7">
    <location>
        <begin position="86"/>
        <end position="107"/>
    </location>
</feature>
<proteinExistence type="inferred from homology"/>
<protein>
    <submittedName>
        <fullName evidence="11">Sodium/nucleoside cotransporter 2-like</fullName>
    </submittedName>
</protein>
<evidence type="ECO:0000256" key="5">
    <source>
        <dbReference type="ARBA" id="ARBA00022989"/>
    </source>
</evidence>
<dbReference type="PANTHER" id="PTHR10590:SF4">
    <property type="entry name" value="SOLUTE CARRIER FAMILY 28 MEMBER 3"/>
    <property type="match status" value="1"/>
</dbReference>
<comment type="subcellular location">
    <subcellularLocation>
        <location evidence="1">Cell membrane</location>
        <topology evidence="1">Multi-pass membrane protein</topology>
    </subcellularLocation>
</comment>
<dbReference type="GeneID" id="106471720"/>
<dbReference type="InterPro" id="IPR008276">
    <property type="entry name" value="C_nuclsd_transpt"/>
</dbReference>
<dbReference type="InterPro" id="IPR002668">
    <property type="entry name" value="CNT_N_dom"/>
</dbReference>
<feature type="transmembrane region" description="Helical" evidence="7">
    <location>
        <begin position="647"/>
        <end position="670"/>
    </location>
</feature>
<feature type="domain" description="Concentrative nucleoside transporter C-terminal" evidence="9">
    <location>
        <begin position="531"/>
        <end position="702"/>
    </location>
</feature>
<dbReference type="RefSeq" id="XP_022256038.1">
    <property type="nucleotide sequence ID" value="XM_022400330.1"/>
</dbReference>
<dbReference type="Proteomes" id="UP000694941">
    <property type="component" value="Unplaced"/>
</dbReference>
<feature type="domain" description="Concentrative nucleoside transporter N-terminal" evidence="8">
    <location>
        <begin position="190"/>
        <end position="262"/>
    </location>
</feature>
<feature type="transmembrane region" description="Helical" evidence="7">
    <location>
        <begin position="555"/>
        <end position="575"/>
    </location>
</feature>
<sequence>MASLIFTITEEQDREKDVGMQPATDFVNKAYENDLDTDDINKTVESHEKSDSVETGYLRQATRPKSFTDRILIHVTPYVKKNGKRILLGVIFVLYNIYLGFAVSLSWKETSTWCDGVKFLVIVTAVAYFLMLYYLFLKRWVFEPTFNFMAKVVRRIPYTWVAWIFVFGGLVAFLIVDTKDNRKRLVSAGGLLVLLVVGYIFSAHRRNIIWRQVLWGVMLQFVFGLIILRLPVGRKIFKCLGDKVETFLSFTDAGSSFVFGYLVTGKLEGVSQTQAGIFAFKVKLIIYWVFSDRCAMNGSFLVYVNTYLFVTVTYRNVNYWYVTGKLSIMCVIIIRIIYKTEAPLMIKPYLPLLTKSELHAVMTGGFATIAGTVLALYINIFGVSASHLLSASVMSAPAALAYSKLFYPETEQSKTKAHDIVITKGSRTYRPSFRHWLGHLQSWLRHWMQARMGIHALLLSDTTHGILRPFRNRHLHSVDSFKKQCKGHSLNSYFYSTETNALSSYFYSTETNALNSYIYSTETNALNSYFYSTETNALEAAANGASSAIKLIANIIANLVAFVAFVAFLDAIMQWCGKLIGWEFLTFEWILSKVFMPLAFLMGVDWSECGEVGQLLGLKTIVNEFVAYQKLKEMNDQNLLSIRSDAIATYALCGFSNIASIGITLGGLGAMAPERKPELAQLAVRAMLAGSAACFMTACVAGTLLEEAVFPAT</sequence>
<evidence type="ECO:0000256" key="2">
    <source>
        <dbReference type="ARBA" id="ARBA00009033"/>
    </source>
</evidence>
<evidence type="ECO:0000259" key="8">
    <source>
        <dbReference type="Pfam" id="PF01773"/>
    </source>
</evidence>
<keyword evidence="4 7" id="KW-0812">Transmembrane</keyword>
<evidence type="ECO:0000259" key="9">
    <source>
        <dbReference type="Pfam" id="PF07662"/>
    </source>
</evidence>
<evidence type="ECO:0000313" key="11">
    <source>
        <dbReference type="RefSeq" id="XP_022256038.1"/>
    </source>
</evidence>
<feature type="transmembrane region" description="Helical" evidence="7">
    <location>
        <begin position="119"/>
        <end position="137"/>
    </location>
</feature>
<feature type="transmembrane region" description="Helical" evidence="7">
    <location>
        <begin position="158"/>
        <end position="176"/>
    </location>
</feature>
<dbReference type="PANTHER" id="PTHR10590">
    <property type="entry name" value="SODIUM/NUCLEOSIDE COTRANSPORTER"/>
    <property type="match status" value="1"/>
</dbReference>
<keyword evidence="6 7" id="KW-0472">Membrane</keyword>
<accession>A0ABM1TJI2</accession>
<organism evidence="10 11">
    <name type="scientific">Limulus polyphemus</name>
    <name type="common">Atlantic horseshoe crab</name>
    <dbReference type="NCBI Taxonomy" id="6850"/>
    <lineage>
        <taxon>Eukaryota</taxon>
        <taxon>Metazoa</taxon>
        <taxon>Ecdysozoa</taxon>
        <taxon>Arthropoda</taxon>
        <taxon>Chelicerata</taxon>
        <taxon>Merostomata</taxon>
        <taxon>Xiphosura</taxon>
        <taxon>Limulidae</taxon>
        <taxon>Limulus</taxon>
    </lineage>
</organism>
<dbReference type="Pfam" id="PF07662">
    <property type="entry name" value="Nucleos_tra2_C"/>
    <property type="match status" value="1"/>
</dbReference>
<feature type="transmembrane region" description="Helical" evidence="7">
    <location>
        <begin position="182"/>
        <end position="201"/>
    </location>
</feature>
<gene>
    <name evidence="11" type="primary">LOC106471720</name>
</gene>
<dbReference type="InterPro" id="IPR011657">
    <property type="entry name" value="CNT_C_dom"/>
</dbReference>
<dbReference type="Pfam" id="PF01773">
    <property type="entry name" value="Nucleos_tra2_N"/>
    <property type="match status" value="1"/>
</dbReference>
<evidence type="ECO:0000256" key="3">
    <source>
        <dbReference type="ARBA" id="ARBA00022475"/>
    </source>
</evidence>
<evidence type="ECO:0000256" key="7">
    <source>
        <dbReference type="SAM" id="Phobius"/>
    </source>
</evidence>
<evidence type="ECO:0000256" key="4">
    <source>
        <dbReference type="ARBA" id="ARBA00022692"/>
    </source>
</evidence>
<reference evidence="11" key="1">
    <citation type="submission" date="2025-08" db="UniProtKB">
        <authorList>
            <consortium name="RefSeq"/>
        </authorList>
    </citation>
    <scope>IDENTIFICATION</scope>
    <source>
        <tissue evidence="11">Muscle</tissue>
    </source>
</reference>
<evidence type="ECO:0000256" key="1">
    <source>
        <dbReference type="ARBA" id="ARBA00004651"/>
    </source>
</evidence>
<evidence type="ECO:0000256" key="6">
    <source>
        <dbReference type="ARBA" id="ARBA00023136"/>
    </source>
</evidence>
<keyword evidence="10" id="KW-1185">Reference proteome</keyword>